<name>A0A7D5QZG5_9ARCH</name>
<dbReference type="SUPFAM" id="SSF46785">
    <property type="entry name" value="Winged helix' DNA-binding domain"/>
    <property type="match status" value="1"/>
</dbReference>
<dbReference type="InterPro" id="IPR036388">
    <property type="entry name" value="WH-like_DNA-bd_sf"/>
</dbReference>
<evidence type="ECO:0000256" key="1">
    <source>
        <dbReference type="ARBA" id="ARBA00023015"/>
    </source>
</evidence>
<dbReference type="InterPro" id="IPR036390">
    <property type="entry name" value="WH_DNA-bd_sf"/>
</dbReference>
<dbReference type="Pfam" id="PF13412">
    <property type="entry name" value="HTH_24"/>
    <property type="match status" value="1"/>
</dbReference>
<evidence type="ECO:0000256" key="3">
    <source>
        <dbReference type="ARBA" id="ARBA00023163"/>
    </source>
</evidence>
<dbReference type="InterPro" id="IPR051081">
    <property type="entry name" value="HTH_MetalResp_TranReg"/>
</dbReference>
<dbReference type="OrthoDB" id="11368at2157"/>
<keyword evidence="4" id="KW-0812">Transmembrane</keyword>
<dbReference type="GO" id="GO:0003677">
    <property type="term" value="F:DNA binding"/>
    <property type="evidence" value="ECO:0007669"/>
    <property type="project" value="UniProtKB-KW"/>
</dbReference>
<dbReference type="PANTHER" id="PTHR33154:SF35">
    <property type="entry name" value="TRANSCRIPTIONAL REGULATOR, ARSR FAMILY"/>
    <property type="match status" value="1"/>
</dbReference>
<dbReference type="Proteomes" id="UP000509771">
    <property type="component" value="Chromosome"/>
</dbReference>
<evidence type="ECO:0000313" key="5">
    <source>
        <dbReference type="EMBL" id="QLH02498.1"/>
    </source>
</evidence>
<dbReference type="InterPro" id="IPR011991">
    <property type="entry name" value="ArsR-like_HTH"/>
</dbReference>
<keyword evidence="6" id="KW-1185">Reference proteome</keyword>
<evidence type="ECO:0000313" key="6">
    <source>
        <dbReference type="Proteomes" id="UP000509771"/>
    </source>
</evidence>
<feature type="transmembrane region" description="Helical" evidence="4">
    <location>
        <begin position="232"/>
        <end position="252"/>
    </location>
</feature>
<protein>
    <submittedName>
        <fullName evidence="5">ArsR family transcriptional regulator</fullName>
    </submittedName>
</protein>
<dbReference type="KEGG" id="ncl:C5F47_02425"/>
<keyword evidence="3" id="KW-0804">Transcription</keyword>
<dbReference type="GO" id="GO:0006355">
    <property type="term" value="P:regulation of DNA-templated transcription"/>
    <property type="evidence" value="ECO:0007669"/>
    <property type="project" value="TreeGrafter"/>
</dbReference>
<dbReference type="Gene3D" id="1.10.10.10">
    <property type="entry name" value="Winged helix-like DNA-binding domain superfamily/Winged helix DNA-binding domain"/>
    <property type="match status" value="1"/>
</dbReference>
<keyword evidence="4" id="KW-0472">Membrane</keyword>
<sequence>MSTDELPNDEQTENFKILATDDEKIKSFGEIFTNDSSREILQLLFNEELTATQIAQKSGVSLQLVKYHLNKLQDLGVVKISKIEKNSKSQDMKIYTASKFSIVIVPPKLSEKTKESKLLVRSFRHIYKIAGLGIATGLSGLFSLSQINQEKQIPITETMSNRGVSSIEESQKSVPSQFLAADELVASPTASAPMVAESDPQMALDAFESHEEESLKITENVLSSNELITTDLFFPFVIITSVLGGLTIYYLYKFFKKPN</sequence>
<evidence type="ECO:0000256" key="4">
    <source>
        <dbReference type="SAM" id="Phobius"/>
    </source>
</evidence>
<dbReference type="AlphaFoldDB" id="A0A7D5QZG5"/>
<dbReference type="PANTHER" id="PTHR33154">
    <property type="entry name" value="TRANSCRIPTIONAL REGULATOR, ARSR FAMILY"/>
    <property type="match status" value="1"/>
</dbReference>
<keyword evidence="2" id="KW-0238">DNA-binding</keyword>
<dbReference type="GeneID" id="56058840"/>
<gene>
    <name evidence="5" type="ORF">C5F47_02425</name>
</gene>
<dbReference type="CDD" id="cd00090">
    <property type="entry name" value="HTH_ARSR"/>
    <property type="match status" value="1"/>
</dbReference>
<keyword evidence="4" id="KW-1133">Transmembrane helix</keyword>
<dbReference type="RefSeq" id="WP_179361333.1">
    <property type="nucleotide sequence ID" value="NZ_CP026993.1"/>
</dbReference>
<keyword evidence="1" id="KW-0805">Transcription regulation</keyword>
<accession>A0A7D5QZG5</accession>
<evidence type="ECO:0000256" key="2">
    <source>
        <dbReference type="ARBA" id="ARBA00023125"/>
    </source>
</evidence>
<organism evidence="5 6">
    <name type="scientific">Nitrosopumilus cobalaminigenes</name>
    <dbReference type="NCBI Taxonomy" id="1470066"/>
    <lineage>
        <taxon>Archaea</taxon>
        <taxon>Nitrososphaerota</taxon>
        <taxon>Nitrososphaeria</taxon>
        <taxon>Nitrosopumilales</taxon>
        <taxon>Nitrosopumilaceae</taxon>
        <taxon>Nitrosopumilus</taxon>
    </lineage>
</organism>
<reference evidence="5 6" key="1">
    <citation type="submission" date="2018-02" db="EMBL/GenBank/DDBJ databases">
        <title>Complete genome of Nitrosopumilus cobalaminigenes HCA1.</title>
        <authorList>
            <person name="Qin W."/>
            <person name="Zheng Y."/>
            <person name="Stahl D.A."/>
        </authorList>
    </citation>
    <scope>NUCLEOTIDE SEQUENCE [LARGE SCALE GENOMIC DNA]</scope>
    <source>
        <strain evidence="5 6">HCA1</strain>
    </source>
</reference>
<dbReference type="EMBL" id="CP026993">
    <property type="protein sequence ID" value="QLH02498.1"/>
    <property type="molecule type" value="Genomic_DNA"/>
</dbReference>
<proteinExistence type="predicted"/>